<organism evidence="10 11">
    <name type="scientific">Clostridium punense</name>
    <dbReference type="NCBI Taxonomy" id="1054297"/>
    <lineage>
        <taxon>Bacteria</taxon>
        <taxon>Bacillati</taxon>
        <taxon>Bacillota</taxon>
        <taxon>Clostridia</taxon>
        <taxon>Eubacteriales</taxon>
        <taxon>Clostridiaceae</taxon>
        <taxon>Clostridium</taxon>
    </lineage>
</organism>
<keyword evidence="2 7" id="KW-0812">Transmembrane</keyword>
<dbReference type="InterPro" id="IPR003593">
    <property type="entry name" value="AAA+_ATPase"/>
</dbReference>
<evidence type="ECO:0000313" key="10">
    <source>
        <dbReference type="EMBL" id="MBP2024344.1"/>
    </source>
</evidence>
<keyword evidence="4 10" id="KW-0067">ATP-binding</keyword>
<dbReference type="InterPro" id="IPR039421">
    <property type="entry name" value="Type_1_exporter"/>
</dbReference>
<accession>A0ABS4K992</accession>
<evidence type="ECO:0000256" key="1">
    <source>
        <dbReference type="ARBA" id="ARBA00004651"/>
    </source>
</evidence>
<feature type="transmembrane region" description="Helical" evidence="7">
    <location>
        <begin position="21"/>
        <end position="38"/>
    </location>
</feature>
<dbReference type="RefSeq" id="WP_021283025.1">
    <property type="nucleotide sequence ID" value="NZ_JAGGLL010000063.1"/>
</dbReference>
<comment type="subcellular location">
    <subcellularLocation>
        <location evidence="1">Cell membrane</location>
        <topology evidence="1">Multi-pass membrane protein</topology>
    </subcellularLocation>
</comment>
<dbReference type="InterPro" id="IPR036640">
    <property type="entry name" value="ABC1_TM_sf"/>
</dbReference>
<dbReference type="InterPro" id="IPR003439">
    <property type="entry name" value="ABC_transporter-like_ATP-bd"/>
</dbReference>
<feature type="transmembrane region" description="Helical" evidence="7">
    <location>
        <begin position="132"/>
        <end position="155"/>
    </location>
</feature>
<dbReference type="PANTHER" id="PTHR43394:SF1">
    <property type="entry name" value="ATP-BINDING CASSETTE SUB-FAMILY B MEMBER 10, MITOCHONDRIAL"/>
    <property type="match status" value="1"/>
</dbReference>
<name>A0ABS4K992_9CLOT</name>
<keyword evidence="6 7" id="KW-0472">Membrane</keyword>
<feature type="domain" description="ABC transmembrane type-1" evidence="9">
    <location>
        <begin position="23"/>
        <end position="305"/>
    </location>
</feature>
<dbReference type="Gene3D" id="3.40.50.300">
    <property type="entry name" value="P-loop containing nucleotide triphosphate hydrolases"/>
    <property type="match status" value="1"/>
</dbReference>
<proteinExistence type="predicted"/>
<evidence type="ECO:0000256" key="4">
    <source>
        <dbReference type="ARBA" id="ARBA00022840"/>
    </source>
</evidence>
<dbReference type="Pfam" id="PF00005">
    <property type="entry name" value="ABC_tran"/>
    <property type="match status" value="1"/>
</dbReference>
<evidence type="ECO:0000256" key="6">
    <source>
        <dbReference type="ARBA" id="ARBA00023136"/>
    </source>
</evidence>
<evidence type="ECO:0000256" key="2">
    <source>
        <dbReference type="ARBA" id="ARBA00022692"/>
    </source>
</evidence>
<sequence>MKKKKFFGAFLIKYLKGQEKAMVLLGIFFISNIVLQILSPQVLSNFIDSAEGGKSIEYVTFLVFVYMVTILMNMAGNVFESYFAKSFGLKLTNLLRKDVVKHFLKIDMKHHETWTSGEMISRLDEDAEGLSSYFYILIFKLVGSTLLMAGVLIVLAMKNGVIALSMVVFSVAAIWIFKAIQDYGMKLYVKRSTAISRFNGIMKEKIDNVVEIRTNRAEKYSIYKLNEAMKHRFKESLPAGMMYSRLWSASTALEGIVTILSLGIAVNLWIKGFITVGTVYLIHTYTRLIFDRLQDFRNYLTSLQTSKAGLIRVKELLDMETSIAEGNLEIESKDMTVTVKNLTFRYSEDNPILQDICFQLRVGERLGIMGESGSGKTTLAKVLTRLYEFNKGEILLNGINIKKLKGKSLRGVIAYCTQEVQFLHGTLRENITLYKDDISDGNILEAINQMGLSNWLEKFPQGLDTYLEMGENNVSAGEAQLISIIRLFLMNPAIIILDEISSRLDYLTEQRILSALDVLTKNRTVITIAHKISALRWADSIMILKDGKVIEYGKKEELEKDKSSKFYSLCKTMEVDSEVKINEEEWVS</sequence>
<dbReference type="SUPFAM" id="SSF90123">
    <property type="entry name" value="ABC transporter transmembrane region"/>
    <property type="match status" value="1"/>
</dbReference>
<dbReference type="GO" id="GO:0005524">
    <property type="term" value="F:ATP binding"/>
    <property type="evidence" value="ECO:0007669"/>
    <property type="project" value="UniProtKB-KW"/>
</dbReference>
<evidence type="ECO:0000259" key="9">
    <source>
        <dbReference type="PROSITE" id="PS50929"/>
    </source>
</evidence>
<keyword evidence="11" id="KW-1185">Reference proteome</keyword>
<dbReference type="EMBL" id="JAGGLL010000063">
    <property type="protein sequence ID" value="MBP2024344.1"/>
    <property type="molecule type" value="Genomic_DNA"/>
</dbReference>
<keyword evidence="5 7" id="KW-1133">Transmembrane helix</keyword>
<dbReference type="InterPro" id="IPR017871">
    <property type="entry name" value="ABC_transporter-like_CS"/>
</dbReference>
<keyword evidence="3" id="KW-0547">Nucleotide-binding</keyword>
<dbReference type="SUPFAM" id="SSF52540">
    <property type="entry name" value="P-loop containing nucleoside triphosphate hydrolases"/>
    <property type="match status" value="1"/>
</dbReference>
<gene>
    <name evidence="10" type="ORF">J2Z44_004212</name>
</gene>
<dbReference type="SMART" id="SM00382">
    <property type="entry name" value="AAA"/>
    <property type="match status" value="1"/>
</dbReference>
<feature type="transmembrane region" description="Helical" evidence="7">
    <location>
        <begin position="161"/>
        <end position="180"/>
    </location>
</feature>
<evidence type="ECO:0000256" key="5">
    <source>
        <dbReference type="ARBA" id="ARBA00022989"/>
    </source>
</evidence>
<comment type="caution">
    <text evidence="10">The sequence shown here is derived from an EMBL/GenBank/DDBJ whole genome shotgun (WGS) entry which is preliminary data.</text>
</comment>
<dbReference type="PROSITE" id="PS00211">
    <property type="entry name" value="ABC_TRANSPORTER_1"/>
    <property type="match status" value="1"/>
</dbReference>
<dbReference type="Proteomes" id="UP001519308">
    <property type="component" value="Unassembled WGS sequence"/>
</dbReference>
<dbReference type="Gene3D" id="1.20.1560.10">
    <property type="entry name" value="ABC transporter type 1, transmembrane domain"/>
    <property type="match status" value="1"/>
</dbReference>
<dbReference type="InterPro" id="IPR027417">
    <property type="entry name" value="P-loop_NTPase"/>
</dbReference>
<reference evidence="10 11" key="1">
    <citation type="submission" date="2021-03" db="EMBL/GenBank/DDBJ databases">
        <title>Genomic Encyclopedia of Type Strains, Phase IV (KMG-IV): sequencing the most valuable type-strain genomes for metagenomic binning, comparative biology and taxonomic classification.</title>
        <authorList>
            <person name="Goeker M."/>
        </authorList>
    </citation>
    <scope>NUCLEOTIDE SEQUENCE [LARGE SCALE GENOMIC DNA]</scope>
    <source>
        <strain evidence="10 11">DSM 28650</strain>
    </source>
</reference>
<feature type="domain" description="ABC transporter" evidence="8">
    <location>
        <begin position="337"/>
        <end position="571"/>
    </location>
</feature>
<dbReference type="PROSITE" id="PS50893">
    <property type="entry name" value="ABC_TRANSPORTER_2"/>
    <property type="match status" value="1"/>
</dbReference>
<evidence type="ECO:0000256" key="7">
    <source>
        <dbReference type="SAM" id="Phobius"/>
    </source>
</evidence>
<evidence type="ECO:0000259" key="8">
    <source>
        <dbReference type="PROSITE" id="PS50893"/>
    </source>
</evidence>
<dbReference type="InterPro" id="IPR011527">
    <property type="entry name" value="ABC1_TM_dom"/>
</dbReference>
<evidence type="ECO:0000313" key="11">
    <source>
        <dbReference type="Proteomes" id="UP001519308"/>
    </source>
</evidence>
<protein>
    <submittedName>
        <fullName evidence="10">ATP-binding cassette subfamily B protein</fullName>
    </submittedName>
</protein>
<dbReference type="Pfam" id="PF00664">
    <property type="entry name" value="ABC_membrane"/>
    <property type="match status" value="1"/>
</dbReference>
<evidence type="ECO:0000256" key="3">
    <source>
        <dbReference type="ARBA" id="ARBA00022741"/>
    </source>
</evidence>
<dbReference type="PROSITE" id="PS50929">
    <property type="entry name" value="ABC_TM1F"/>
    <property type="match status" value="1"/>
</dbReference>
<dbReference type="CDD" id="cd07346">
    <property type="entry name" value="ABC_6TM_exporters"/>
    <property type="match status" value="1"/>
</dbReference>
<feature type="transmembrane region" description="Helical" evidence="7">
    <location>
        <begin position="58"/>
        <end position="79"/>
    </location>
</feature>
<dbReference type="PANTHER" id="PTHR43394">
    <property type="entry name" value="ATP-DEPENDENT PERMEASE MDL1, MITOCHONDRIAL"/>
    <property type="match status" value="1"/>
</dbReference>